<feature type="region of interest" description="Disordered" evidence="2">
    <location>
        <begin position="149"/>
        <end position="182"/>
    </location>
</feature>
<protein>
    <submittedName>
        <fullName evidence="3">Rootletin</fullName>
    </submittedName>
</protein>
<evidence type="ECO:0000313" key="4">
    <source>
        <dbReference type="Proteomes" id="UP001054945"/>
    </source>
</evidence>
<proteinExistence type="predicted"/>
<feature type="compositionally biased region" description="Basic and acidic residues" evidence="2">
    <location>
        <begin position="166"/>
        <end position="180"/>
    </location>
</feature>
<evidence type="ECO:0000256" key="2">
    <source>
        <dbReference type="SAM" id="MobiDB-lite"/>
    </source>
</evidence>
<feature type="coiled-coil region" evidence="1">
    <location>
        <begin position="3"/>
        <end position="30"/>
    </location>
</feature>
<gene>
    <name evidence="3" type="primary">CROCC_2</name>
    <name evidence="3" type="ORF">CEXT_70021</name>
</gene>
<feature type="coiled-coil region" evidence="1">
    <location>
        <begin position="200"/>
        <end position="227"/>
    </location>
</feature>
<reference evidence="3 4" key="1">
    <citation type="submission" date="2021-06" db="EMBL/GenBank/DDBJ databases">
        <title>Caerostris extrusa draft genome.</title>
        <authorList>
            <person name="Kono N."/>
            <person name="Arakawa K."/>
        </authorList>
    </citation>
    <scope>NUCLEOTIDE SEQUENCE [LARGE SCALE GENOMIC DNA]</scope>
</reference>
<feature type="coiled-coil region" evidence="1">
    <location>
        <begin position="77"/>
        <end position="111"/>
    </location>
</feature>
<dbReference type="Proteomes" id="UP001054945">
    <property type="component" value="Unassembled WGS sequence"/>
</dbReference>
<evidence type="ECO:0000256" key="1">
    <source>
        <dbReference type="SAM" id="Coils"/>
    </source>
</evidence>
<name>A0AAV4UGV6_CAEEX</name>
<feature type="compositionally biased region" description="Polar residues" evidence="2">
    <location>
        <begin position="149"/>
        <end position="162"/>
    </location>
</feature>
<keyword evidence="4" id="KW-1185">Reference proteome</keyword>
<dbReference type="EMBL" id="BPLR01012854">
    <property type="protein sequence ID" value="GIY57056.1"/>
    <property type="molecule type" value="Genomic_DNA"/>
</dbReference>
<organism evidence="3 4">
    <name type="scientific">Caerostris extrusa</name>
    <name type="common">Bark spider</name>
    <name type="synonym">Caerostris bankana</name>
    <dbReference type="NCBI Taxonomy" id="172846"/>
    <lineage>
        <taxon>Eukaryota</taxon>
        <taxon>Metazoa</taxon>
        <taxon>Ecdysozoa</taxon>
        <taxon>Arthropoda</taxon>
        <taxon>Chelicerata</taxon>
        <taxon>Arachnida</taxon>
        <taxon>Araneae</taxon>
        <taxon>Araneomorphae</taxon>
        <taxon>Entelegynae</taxon>
        <taxon>Araneoidea</taxon>
        <taxon>Araneidae</taxon>
        <taxon>Caerostris</taxon>
    </lineage>
</organism>
<accession>A0AAV4UGV6</accession>
<evidence type="ECO:0000313" key="3">
    <source>
        <dbReference type="EMBL" id="GIY57056.1"/>
    </source>
</evidence>
<sequence length="236" mass="26801">MLHKREEEMQEALKNEIVQLKQKVMESNASNEAVSKELSISRMKLLDVEHKFRMQQEQHQSLLQDCLSSEQNFSEHRVNLEKSMAETSRDLQALRSALNFEEGKVLALENKVVKLDGAKREVETKLYSMCLFLRSILGLGSDSGFMSVSSNLHSSSGPSRGASTEKLTEISRSSVRDSPHRLNLSKSSYPAQFSLSDLDIDLLKSSLKDLVHKFNALEKERDDLKDVVCKTTKRNR</sequence>
<keyword evidence="1" id="KW-0175">Coiled coil</keyword>
<dbReference type="AlphaFoldDB" id="A0AAV4UGV6"/>
<comment type="caution">
    <text evidence="3">The sequence shown here is derived from an EMBL/GenBank/DDBJ whole genome shotgun (WGS) entry which is preliminary data.</text>
</comment>